<dbReference type="InterPro" id="IPR014026">
    <property type="entry name" value="UDP-Glc/GDP-Man_DH_dimer"/>
</dbReference>
<dbReference type="PANTHER" id="PTHR43491">
    <property type="entry name" value="UDP-N-ACETYL-D-MANNOSAMINE DEHYDROGENASE"/>
    <property type="match status" value="1"/>
</dbReference>
<dbReference type="SUPFAM" id="SSF51735">
    <property type="entry name" value="NAD(P)-binding Rossmann-fold domains"/>
    <property type="match status" value="1"/>
</dbReference>
<dbReference type="GO" id="GO:0016616">
    <property type="term" value="F:oxidoreductase activity, acting on the CH-OH group of donors, NAD or NADP as acceptor"/>
    <property type="evidence" value="ECO:0007669"/>
    <property type="project" value="InterPro"/>
</dbReference>
<keyword evidence="2" id="KW-0520">NAD</keyword>
<dbReference type="InterPro" id="IPR008927">
    <property type="entry name" value="6-PGluconate_DH-like_C_sf"/>
</dbReference>
<keyword evidence="1" id="KW-0560">Oxidoreductase</keyword>
<dbReference type="SUPFAM" id="SSF48179">
    <property type="entry name" value="6-phosphogluconate dehydrogenase C-terminal domain-like"/>
    <property type="match status" value="1"/>
</dbReference>
<evidence type="ECO:0000256" key="3">
    <source>
        <dbReference type="PIRNR" id="PIRNR000124"/>
    </source>
</evidence>
<dbReference type="GO" id="GO:0016628">
    <property type="term" value="F:oxidoreductase activity, acting on the CH-CH group of donors, NAD or NADP as acceptor"/>
    <property type="evidence" value="ECO:0007669"/>
    <property type="project" value="InterPro"/>
</dbReference>
<evidence type="ECO:0000313" key="5">
    <source>
        <dbReference type="EMBL" id="SFE36098.1"/>
    </source>
</evidence>
<dbReference type="Pfam" id="PF03720">
    <property type="entry name" value="UDPG_MGDP_dh_C"/>
    <property type="match status" value="1"/>
</dbReference>
<dbReference type="InterPro" id="IPR028359">
    <property type="entry name" value="UDP_ManNAc/GlcNAc_DH"/>
</dbReference>
<dbReference type="InterPro" id="IPR036291">
    <property type="entry name" value="NAD(P)-bd_dom_sf"/>
</dbReference>
<dbReference type="InterPro" id="IPR014027">
    <property type="entry name" value="UDP-Glc/GDP-Man_DH_C"/>
</dbReference>
<organism evidence="5 6">
    <name type="scientific">Actinoplanes philippinensis</name>
    <dbReference type="NCBI Taxonomy" id="35752"/>
    <lineage>
        <taxon>Bacteria</taxon>
        <taxon>Bacillati</taxon>
        <taxon>Actinomycetota</taxon>
        <taxon>Actinomycetes</taxon>
        <taxon>Micromonosporales</taxon>
        <taxon>Micromonosporaceae</taxon>
        <taxon>Actinoplanes</taxon>
    </lineage>
</organism>
<dbReference type="SMART" id="SM00984">
    <property type="entry name" value="UDPG_MGDP_dh_C"/>
    <property type="match status" value="1"/>
</dbReference>
<dbReference type="STRING" id="35752.SAMN05421541_101344"/>
<comment type="similarity">
    <text evidence="3">Belongs to the UDP-glucose/GDP-mannose dehydrogenase family.</text>
</comment>
<dbReference type="GO" id="GO:0051287">
    <property type="term" value="F:NAD binding"/>
    <property type="evidence" value="ECO:0007669"/>
    <property type="project" value="InterPro"/>
</dbReference>
<dbReference type="InterPro" id="IPR036220">
    <property type="entry name" value="UDP-Glc/GDP-Man_DH_C_sf"/>
</dbReference>
<gene>
    <name evidence="5" type="ORF">SAMN05421541_101344</name>
</gene>
<accession>A0A1I1ZXG8</accession>
<dbReference type="NCBIfam" id="TIGR03026">
    <property type="entry name" value="NDP-sugDHase"/>
    <property type="match status" value="1"/>
</dbReference>
<dbReference type="GO" id="GO:0000271">
    <property type="term" value="P:polysaccharide biosynthetic process"/>
    <property type="evidence" value="ECO:0007669"/>
    <property type="project" value="InterPro"/>
</dbReference>
<dbReference type="InterPro" id="IPR001732">
    <property type="entry name" value="UDP-Glc/GDP-Man_DH_N"/>
</dbReference>
<dbReference type="PIRSF" id="PIRSF500136">
    <property type="entry name" value="UDP_ManNAc_DH"/>
    <property type="match status" value="1"/>
</dbReference>
<dbReference type="InterPro" id="IPR017476">
    <property type="entry name" value="UDP-Glc/GDP-Man"/>
</dbReference>
<evidence type="ECO:0000256" key="2">
    <source>
        <dbReference type="ARBA" id="ARBA00023027"/>
    </source>
</evidence>
<feature type="domain" description="UDP-glucose/GDP-mannose dehydrogenase C-terminal" evidence="4">
    <location>
        <begin position="336"/>
        <end position="431"/>
    </location>
</feature>
<dbReference type="Pfam" id="PF03721">
    <property type="entry name" value="UDPG_MGDP_dh_N"/>
    <property type="match status" value="1"/>
</dbReference>
<dbReference type="EMBL" id="FONV01000001">
    <property type="protein sequence ID" value="SFE36098.1"/>
    <property type="molecule type" value="Genomic_DNA"/>
</dbReference>
<dbReference type="Pfam" id="PF00984">
    <property type="entry name" value="UDPG_MGDP_dh"/>
    <property type="match status" value="1"/>
</dbReference>
<evidence type="ECO:0000256" key="1">
    <source>
        <dbReference type="ARBA" id="ARBA00023002"/>
    </source>
</evidence>
<dbReference type="SUPFAM" id="SSF52413">
    <property type="entry name" value="UDP-glucose/GDP-mannose dehydrogenase C-terminal domain"/>
    <property type="match status" value="1"/>
</dbReference>
<reference evidence="5 6" key="1">
    <citation type="submission" date="2016-10" db="EMBL/GenBank/DDBJ databases">
        <authorList>
            <person name="de Groot N.N."/>
        </authorList>
    </citation>
    <scope>NUCLEOTIDE SEQUENCE [LARGE SCALE GENOMIC DNA]</scope>
    <source>
        <strain evidence="5 6">DSM 43019</strain>
    </source>
</reference>
<sequence>MSRRRKARHATPPTKENTPMRVVIAGQGYVGLPLAVRAAEVGHTVVGFDVDDERIKRLAAGESYVDDISSADLQRVLATGSFHPSSDPRSCAGFDVAVIAVPTPLRDGSPDLTYIEESARTLARYLRPGATVALESTTYPGTTSELVAPLLEEGSGLIAGVDFHLGYSPERIDPGNREWSLVTTPKVVSGVNPASLAMVQAFYASVVETTVPVSDPKVAELAKLLENTFRHVNIALVNELAVYAHDLGIDVWEAIGAASSKPFGYMRFVPGPGVGGHCLPIDPSYLSWRVQRTLGQSFRFVELANDINNHMPDYVVRRLVAALNKRRKAVNGSRILLLGLAYKKNSGDARESPARRVASLLLDMGAEVGAADPHVVEDAHVDSRVRMVPLTAEQVTASDAVVLLADHDDFDLDLVLEHASYVLDTRHRLTGPTVESL</sequence>
<protein>
    <submittedName>
        <fullName evidence="5">UDP-N-acetyl-D-glucosamine dehydrogenase</fullName>
    </submittedName>
</protein>
<dbReference type="PANTHER" id="PTHR43491:SF1">
    <property type="entry name" value="UDP-N-ACETYL-D-MANNOSAMINE DEHYDROGENASE"/>
    <property type="match status" value="1"/>
</dbReference>
<dbReference type="Proteomes" id="UP000199645">
    <property type="component" value="Unassembled WGS sequence"/>
</dbReference>
<dbReference type="PIRSF" id="PIRSF000124">
    <property type="entry name" value="UDPglc_GDPman_dh"/>
    <property type="match status" value="1"/>
</dbReference>
<keyword evidence="6" id="KW-1185">Reference proteome</keyword>
<dbReference type="AlphaFoldDB" id="A0A1I1ZXG8"/>
<name>A0A1I1ZXG8_9ACTN</name>
<evidence type="ECO:0000259" key="4">
    <source>
        <dbReference type="SMART" id="SM00984"/>
    </source>
</evidence>
<proteinExistence type="inferred from homology"/>
<evidence type="ECO:0000313" key="6">
    <source>
        <dbReference type="Proteomes" id="UP000199645"/>
    </source>
</evidence>
<dbReference type="Gene3D" id="3.40.50.720">
    <property type="entry name" value="NAD(P)-binding Rossmann-like Domain"/>
    <property type="match status" value="2"/>
</dbReference>